<feature type="transmembrane region" description="Helical" evidence="2">
    <location>
        <begin position="176"/>
        <end position="199"/>
    </location>
</feature>
<dbReference type="Pfam" id="PF04578">
    <property type="entry name" value="DUF594"/>
    <property type="match status" value="1"/>
</dbReference>
<evidence type="ECO:0000256" key="2">
    <source>
        <dbReference type="SAM" id="Phobius"/>
    </source>
</evidence>
<keyword evidence="2" id="KW-0812">Transmembrane</keyword>
<keyword evidence="5" id="KW-1185">Reference proteome</keyword>
<evidence type="ECO:0000256" key="1">
    <source>
        <dbReference type="SAM" id="MobiDB-lite"/>
    </source>
</evidence>
<dbReference type="AlphaFoldDB" id="A0A2I0JAA9"/>
<evidence type="ECO:0000313" key="4">
    <source>
        <dbReference type="EMBL" id="PKI53205.1"/>
    </source>
</evidence>
<protein>
    <recommendedName>
        <fullName evidence="3">DUF4220 domain-containing protein</fullName>
    </recommendedName>
</protein>
<accession>A0A2I0JAA9</accession>
<dbReference type="PANTHER" id="PTHR31325">
    <property type="entry name" value="OS01G0798800 PROTEIN-RELATED"/>
    <property type="match status" value="1"/>
</dbReference>
<keyword evidence="2" id="KW-0472">Membrane</keyword>
<evidence type="ECO:0000259" key="3">
    <source>
        <dbReference type="Pfam" id="PF13968"/>
    </source>
</evidence>
<dbReference type="Proteomes" id="UP000233551">
    <property type="component" value="Unassembled WGS sequence"/>
</dbReference>
<gene>
    <name evidence="4" type="ORF">CRG98_026406</name>
</gene>
<dbReference type="STRING" id="22663.A0A2I0JAA9"/>
<keyword evidence="2" id="KW-1133">Transmembrane helix</keyword>
<name>A0A2I0JAA9_PUNGR</name>
<dbReference type="InterPro" id="IPR025315">
    <property type="entry name" value="DUF4220"/>
</dbReference>
<feature type="compositionally biased region" description="Polar residues" evidence="1">
    <location>
        <begin position="1"/>
        <end position="19"/>
    </location>
</feature>
<organism evidence="4 5">
    <name type="scientific">Punica granatum</name>
    <name type="common">Pomegranate</name>
    <dbReference type="NCBI Taxonomy" id="22663"/>
    <lineage>
        <taxon>Eukaryota</taxon>
        <taxon>Viridiplantae</taxon>
        <taxon>Streptophyta</taxon>
        <taxon>Embryophyta</taxon>
        <taxon>Tracheophyta</taxon>
        <taxon>Spermatophyta</taxon>
        <taxon>Magnoliopsida</taxon>
        <taxon>eudicotyledons</taxon>
        <taxon>Gunneridae</taxon>
        <taxon>Pentapetalae</taxon>
        <taxon>rosids</taxon>
        <taxon>malvids</taxon>
        <taxon>Myrtales</taxon>
        <taxon>Lythraceae</taxon>
        <taxon>Punica</taxon>
    </lineage>
</organism>
<dbReference type="Pfam" id="PF13968">
    <property type="entry name" value="DUF4220"/>
    <property type="match status" value="1"/>
</dbReference>
<reference evidence="4 5" key="1">
    <citation type="submission" date="2017-11" db="EMBL/GenBank/DDBJ databases">
        <title>De-novo sequencing of pomegranate (Punica granatum L.) genome.</title>
        <authorList>
            <person name="Akparov Z."/>
            <person name="Amiraslanov A."/>
            <person name="Hajiyeva S."/>
            <person name="Abbasov M."/>
            <person name="Kaur K."/>
            <person name="Hamwieh A."/>
            <person name="Solovyev V."/>
            <person name="Salamov A."/>
            <person name="Braich B."/>
            <person name="Kosarev P."/>
            <person name="Mahmoud A."/>
            <person name="Hajiyev E."/>
            <person name="Babayeva S."/>
            <person name="Izzatullayeva V."/>
            <person name="Mammadov A."/>
            <person name="Mammadov A."/>
            <person name="Sharifova S."/>
            <person name="Ojaghi J."/>
            <person name="Eynullazada K."/>
            <person name="Bayramov B."/>
            <person name="Abdulazimova A."/>
            <person name="Shahmuradov I."/>
        </authorList>
    </citation>
    <scope>NUCLEOTIDE SEQUENCE [LARGE SCALE GENOMIC DNA]</scope>
    <source>
        <strain evidence="5">cv. AG2017</strain>
        <tissue evidence="4">Leaf</tissue>
    </source>
</reference>
<dbReference type="EMBL" id="PGOL01001871">
    <property type="protein sequence ID" value="PKI53205.1"/>
    <property type="molecule type" value="Genomic_DNA"/>
</dbReference>
<dbReference type="InterPro" id="IPR007658">
    <property type="entry name" value="DUF594"/>
</dbReference>
<proteinExistence type="predicted"/>
<feature type="region of interest" description="Disordered" evidence="1">
    <location>
        <begin position="1"/>
        <end position="20"/>
    </location>
</feature>
<sequence>MASSVSVRTSTGNSGNSANVRRREDDVLALWAPTLLRHLGGTFTVKAFSLEDNELWIRHGLIVNLEYKPLDEGQKQIVDESVAAFCGISPKDELSYRCPFDKKLWEFIFDNLRKMSPKMENGVEEFVPEELKDVEYDEYLLLWHIATELCYNTEEDGSREKTATEERIFSKILSDYMLYLMVYQPGMMSMVSGMFVAYYEQARKIEEKSLVYRACKLAENLKGFPEGKRWTITSRASVEMLTYAARHCRGDMHIQSLSTGGELLTLVWLLMAHFRLIRYDKWRSHISHKITRNEVRRGDQQEEEQGALQICTRSD</sequence>
<comment type="caution">
    <text evidence="4">The sequence shown here is derived from an EMBL/GenBank/DDBJ whole genome shotgun (WGS) entry which is preliminary data.</text>
</comment>
<evidence type="ECO:0000313" key="5">
    <source>
        <dbReference type="Proteomes" id="UP000233551"/>
    </source>
</evidence>
<feature type="domain" description="DUF4220" evidence="3">
    <location>
        <begin position="23"/>
        <end position="61"/>
    </location>
</feature>